<gene>
    <name evidence="4" type="ORF">UEMT_2021</name>
</gene>
<dbReference type="PANTHER" id="PTHR31668">
    <property type="entry name" value="GLUCOSE TRANSPORT TRANSCRIPTION REGULATOR RGT1-RELATED-RELATED"/>
    <property type="match status" value="1"/>
</dbReference>
<dbReference type="GO" id="GO:0000981">
    <property type="term" value="F:DNA-binding transcription factor activity, RNA polymerase II-specific"/>
    <property type="evidence" value="ECO:0007669"/>
    <property type="project" value="InterPro"/>
</dbReference>
<feature type="compositionally biased region" description="Basic and acidic residues" evidence="2">
    <location>
        <begin position="727"/>
        <end position="746"/>
    </location>
</feature>
<evidence type="ECO:0000259" key="3">
    <source>
        <dbReference type="PROSITE" id="PS50048"/>
    </source>
</evidence>
<dbReference type="AlphaFoldDB" id="A0A481SFQ0"/>
<accession>A0A481SFQ0</accession>
<feature type="compositionally biased region" description="Low complexity" evidence="2">
    <location>
        <begin position="152"/>
        <end position="168"/>
    </location>
</feature>
<feature type="region of interest" description="Disordered" evidence="2">
    <location>
        <begin position="684"/>
        <end position="746"/>
    </location>
</feature>
<dbReference type="EMBL" id="MK125513">
    <property type="protein sequence ID" value="QBH67555.1"/>
    <property type="molecule type" value="Genomic_DNA"/>
</dbReference>
<proteinExistence type="predicted"/>
<dbReference type="SMART" id="SM00066">
    <property type="entry name" value="GAL4"/>
    <property type="match status" value="1"/>
</dbReference>
<feature type="compositionally biased region" description="Low complexity" evidence="2">
    <location>
        <begin position="891"/>
        <end position="906"/>
    </location>
</feature>
<evidence type="ECO:0000256" key="2">
    <source>
        <dbReference type="SAM" id="MobiDB-lite"/>
    </source>
</evidence>
<feature type="compositionally biased region" description="Polar residues" evidence="2">
    <location>
        <begin position="101"/>
        <end position="117"/>
    </location>
</feature>
<dbReference type="CDD" id="cd12148">
    <property type="entry name" value="fungal_TF_MHR"/>
    <property type="match status" value="1"/>
</dbReference>
<dbReference type="SUPFAM" id="SSF57701">
    <property type="entry name" value="Zn2/Cys6 DNA-binding domain"/>
    <property type="match status" value="1"/>
</dbReference>
<dbReference type="InterPro" id="IPR001138">
    <property type="entry name" value="Zn2Cys6_DnaBD"/>
</dbReference>
<dbReference type="PROSITE" id="PS50048">
    <property type="entry name" value="ZN2_CY6_FUNGAL_2"/>
    <property type="match status" value="1"/>
</dbReference>
<protein>
    <recommendedName>
        <fullName evidence="3">Zn(2)-C6 fungal-type domain-containing protein</fullName>
    </recommendedName>
</protein>
<feature type="region of interest" description="Disordered" evidence="2">
    <location>
        <begin position="885"/>
        <end position="906"/>
    </location>
</feature>
<dbReference type="Gene3D" id="4.10.240.10">
    <property type="entry name" value="Zn(2)-C6 fungal-type DNA-binding domain"/>
    <property type="match status" value="1"/>
</dbReference>
<dbReference type="PANTHER" id="PTHR31668:SF30">
    <property type="entry name" value="ZN(II)2CYS6 TRANSCRIPTION FACTOR (EUROFUNG)"/>
    <property type="match status" value="1"/>
</dbReference>
<dbReference type="Pfam" id="PF00172">
    <property type="entry name" value="Zn_clus"/>
    <property type="match status" value="1"/>
</dbReference>
<evidence type="ECO:0000313" key="4">
    <source>
        <dbReference type="EMBL" id="QBH67555.1"/>
    </source>
</evidence>
<reference evidence="4" key="1">
    <citation type="submission" date="2018-11" db="EMBL/GenBank/DDBJ databases">
        <title>The smut fungus Ustilago esculenta has a bipolar mating type system with three idiomorphs larger than 500 kb.</title>
        <authorList>
            <person name="Liang S.-W."/>
            <person name="Huang Y.-H."/>
            <person name="Chiu J.-Y."/>
            <person name="Tseng H.-W."/>
            <person name="Haung J.-H."/>
            <person name="Shen W.-C."/>
        </authorList>
    </citation>
    <scope>NUCLEOTIDE SEQUENCE</scope>
    <source>
        <strain evidence="4">UE_mtsf</strain>
    </source>
</reference>
<feature type="compositionally biased region" description="Basic and acidic residues" evidence="2">
    <location>
        <begin position="691"/>
        <end position="713"/>
    </location>
</feature>
<feature type="compositionally biased region" description="Low complexity" evidence="2">
    <location>
        <begin position="175"/>
        <end position="221"/>
    </location>
</feature>
<name>A0A481SFQ0_9BASI</name>
<dbReference type="InterPro" id="IPR050797">
    <property type="entry name" value="Carb_Metab_Trans_Reg"/>
</dbReference>
<dbReference type="PROSITE" id="PS00463">
    <property type="entry name" value="ZN2_CY6_FUNGAL_1"/>
    <property type="match status" value="1"/>
</dbReference>
<sequence length="974" mass="106273">MPKDDFKTYRQDASASASASKAEDDAKDKPKKVLRACDACHHRRVRCNHNNPCDNCIRLNINCTWIKASKGKQASGRRIELLRKGHNPAAAELPPLPTNPRPSSEHPSMTVPSTSGSRVIFPPPGAPPPPSHSPRHYPLPPGASAMSPPGLPASATSPSSMVPSSLYSRDAPPISSRNSYGGGYSNRYDTNPQSGPSAPLPSPSSHWSSPSSRSPANRYSSHAAYPPQQDHPPSHLPASSSSSSSYHQLHHQSYPHHSPSHPYSQHHQYQQLPPHHVYPAQPPPQRHASDAGLGPNAPGPAAPSVSTSFAPNEAFSAGLGGSFSELAPDVAANLRLPDFGTSLADSYLNPQDGVDGRRNVLLEMNAGTLPNDGSGNPTSGMVGSTNESANSYDPYGNGSTHGRQTFLDVLGQNSQMLGGPSSTPGSATHSENESLSNEPHPLSDSVLIPSIAIFFERLQSIMPVFTRAWIFGKIDRGEHRTDPQLGAMLIALSAFALCQPVDSADPVDGSSRKRRVRRLLEESVKMRNSALLGSHPSLEAIMASFFIFGTLFGLGEENAAWFRLREAVTLGYLLRIHETSSYEHLDKDEQERRLRAYLLLAITERAYAIQSGSSITFRGNPRKATDSIRRRFDVTQLQDFPNLQSRLFDVVDEKFVDCWNRKCPGPGCDYLDAKRAVQLHRAIKESDEDEQKEKESFHCDRAGPTRRESSWNDRRHHPYGHHFPGHPKLEGDNGGHASKSDWDKSKVQKADVEVTRQWLLNRLWMTCRSHALLTADAKEQPLRIDYAIDIARETLRVCNSLSLRSMEAHGIGLTRKLNDIAQTLAIVCRDYPAIALSVPFEGDPIKTDPSLFGPYFGPSPPDGSTIGSHHSPSGSTSNLVDAGVSGHLSASSNNNNNSSSSSNSGGSTLGVVPLDKAFSPSYAIEAILHKYLDIFKRFRGGDHPYLPLLVEAVKEVPKEAKLSFDRFLREMGLL</sequence>
<feature type="compositionally biased region" description="Low complexity" evidence="2">
    <location>
        <begin position="236"/>
        <end position="247"/>
    </location>
</feature>
<feature type="domain" description="Zn(2)-C6 fungal-type" evidence="3">
    <location>
        <begin position="36"/>
        <end position="65"/>
    </location>
</feature>
<evidence type="ECO:0000256" key="1">
    <source>
        <dbReference type="ARBA" id="ARBA00023242"/>
    </source>
</evidence>
<dbReference type="CDD" id="cd00067">
    <property type="entry name" value="GAL4"/>
    <property type="match status" value="1"/>
</dbReference>
<feature type="compositionally biased region" description="Basic residues" evidence="2">
    <location>
        <begin position="714"/>
        <end position="725"/>
    </location>
</feature>
<keyword evidence="1" id="KW-0539">Nucleus</keyword>
<feature type="compositionally biased region" description="Low complexity" evidence="2">
    <location>
        <begin position="255"/>
        <end position="279"/>
    </location>
</feature>
<feature type="region of interest" description="Disordered" evidence="2">
    <location>
        <begin position="1"/>
        <end position="30"/>
    </location>
</feature>
<dbReference type="GO" id="GO:0008270">
    <property type="term" value="F:zinc ion binding"/>
    <property type="evidence" value="ECO:0007669"/>
    <property type="project" value="InterPro"/>
</dbReference>
<feature type="region of interest" description="Disordered" evidence="2">
    <location>
        <begin position="413"/>
        <end position="441"/>
    </location>
</feature>
<feature type="compositionally biased region" description="Basic and acidic residues" evidence="2">
    <location>
        <begin position="1"/>
        <end position="10"/>
    </location>
</feature>
<organism evidence="4">
    <name type="scientific">Ustilago esculenta</name>
    <dbReference type="NCBI Taxonomy" id="185366"/>
    <lineage>
        <taxon>Eukaryota</taxon>
        <taxon>Fungi</taxon>
        <taxon>Dikarya</taxon>
        <taxon>Basidiomycota</taxon>
        <taxon>Ustilaginomycotina</taxon>
        <taxon>Ustilaginomycetes</taxon>
        <taxon>Ustilaginales</taxon>
        <taxon>Ustilaginaceae</taxon>
        <taxon>Ustilago</taxon>
    </lineage>
</organism>
<feature type="region of interest" description="Disordered" evidence="2">
    <location>
        <begin position="86"/>
        <end position="307"/>
    </location>
</feature>
<feature type="compositionally biased region" description="Polar residues" evidence="2">
    <location>
        <begin position="413"/>
        <end position="437"/>
    </location>
</feature>
<dbReference type="InterPro" id="IPR036864">
    <property type="entry name" value="Zn2-C6_fun-type_DNA-bd_sf"/>
</dbReference>
<feature type="compositionally biased region" description="Pro residues" evidence="2">
    <location>
        <begin position="121"/>
        <end position="141"/>
    </location>
</feature>